<dbReference type="GeneID" id="69810749"/>
<evidence type="ECO:0000256" key="1">
    <source>
        <dbReference type="SAM" id="MobiDB-lite"/>
    </source>
</evidence>
<dbReference type="Proteomes" id="UP001272987">
    <property type="component" value="Unassembled WGS sequence"/>
</dbReference>
<keyword evidence="4" id="KW-1185">Reference proteome</keyword>
<evidence type="ECO:0000313" key="5">
    <source>
        <dbReference type="Proteomes" id="UP001282288"/>
    </source>
</evidence>
<dbReference type="AlphaFoldDB" id="A0AAP6BF43"/>
<evidence type="ECO:0008006" key="6">
    <source>
        <dbReference type="Google" id="ProtNLM"/>
    </source>
</evidence>
<evidence type="ECO:0000313" key="4">
    <source>
        <dbReference type="Proteomes" id="UP001272987"/>
    </source>
</evidence>
<evidence type="ECO:0000313" key="3">
    <source>
        <dbReference type="EMBL" id="MDX3021158.1"/>
    </source>
</evidence>
<accession>A0AAP6BF43</accession>
<feature type="compositionally biased region" description="Basic and acidic residues" evidence="1">
    <location>
        <begin position="94"/>
        <end position="113"/>
    </location>
</feature>
<dbReference type="RefSeq" id="WP_010353291.1">
    <property type="nucleotide sequence ID" value="NZ_BCML01000175.1"/>
</dbReference>
<reference evidence="2 4" key="1">
    <citation type="journal article" date="2023" name="Microb. Genom.">
        <title>Mesoterricola silvestris gen. nov., sp. nov., Mesoterricola sediminis sp. nov., Geothrix oryzae sp. nov., Geothrix edaphica sp. nov., Geothrix rubra sp. nov., and Geothrix limicola sp. nov., six novel members of Acidobacteriota isolated from soils.</title>
        <authorList>
            <person name="Weisberg A.J."/>
            <person name="Pearce E."/>
            <person name="Kramer C.G."/>
            <person name="Chang J.H."/>
            <person name="Clarke C.R."/>
        </authorList>
    </citation>
    <scope>NUCLEOTIDE SEQUENCE</scope>
    <source>
        <strain evidence="3 4">NB05-1H</strain>
        <strain evidence="2">NRRL_B-16521</strain>
    </source>
</reference>
<evidence type="ECO:0000313" key="2">
    <source>
        <dbReference type="EMBL" id="MDX2963599.1"/>
    </source>
</evidence>
<sequence>MPARPLPAVAPQVDAAPAVVPPPVPVVARTVSAKAPAVQRDAAAVKAPAPRADVQRSPAKEAGGAAAAHGKGGAGDPDLDDLARRLIDPVSRLLRTELRRGRDRTGRPYDGRR</sequence>
<gene>
    <name evidence="2" type="ORF">PV399_28330</name>
    <name evidence="3" type="ORF">PV666_25185</name>
</gene>
<feature type="compositionally biased region" description="Low complexity" evidence="1">
    <location>
        <begin position="35"/>
        <end position="52"/>
    </location>
</feature>
<proteinExistence type="predicted"/>
<protein>
    <recommendedName>
        <fullName evidence="6">Syndecan 1</fullName>
    </recommendedName>
</protein>
<name>A0AAP6BF43_9ACTN</name>
<dbReference type="Proteomes" id="UP001282288">
    <property type="component" value="Unassembled WGS sequence"/>
</dbReference>
<organism evidence="2 5">
    <name type="scientific">Streptomyces acidiscabies</name>
    <dbReference type="NCBI Taxonomy" id="42234"/>
    <lineage>
        <taxon>Bacteria</taxon>
        <taxon>Bacillati</taxon>
        <taxon>Actinomycetota</taxon>
        <taxon>Actinomycetes</taxon>
        <taxon>Kitasatosporales</taxon>
        <taxon>Streptomycetaceae</taxon>
        <taxon>Streptomyces</taxon>
    </lineage>
</organism>
<dbReference type="EMBL" id="JARAWP010000015">
    <property type="protein sequence ID" value="MDX3021158.1"/>
    <property type="molecule type" value="Genomic_DNA"/>
</dbReference>
<feature type="region of interest" description="Disordered" evidence="1">
    <location>
        <begin position="35"/>
        <end position="113"/>
    </location>
</feature>
<dbReference type="EMBL" id="JARAWC010000023">
    <property type="protein sequence ID" value="MDX2963599.1"/>
    <property type="molecule type" value="Genomic_DNA"/>
</dbReference>
<comment type="caution">
    <text evidence="2">The sequence shown here is derived from an EMBL/GenBank/DDBJ whole genome shotgun (WGS) entry which is preliminary data.</text>
</comment>